<dbReference type="InterPro" id="IPR021109">
    <property type="entry name" value="Peptidase_aspartic_dom_sf"/>
</dbReference>
<protein>
    <recommendedName>
        <fullName evidence="2">Peptidase A2 domain-containing protein</fullName>
    </recommendedName>
</protein>
<dbReference type="SUPFAM" id="SSF50630">
    <property type="entry name" value="Acid proteases"/>
    <property type="match status" value="1"/>
</dbReference>
<dbReference type="GO" id="GO:0004190">
    <property type="term" value="F:aspartic-type endopeptidase activity"/>
    <property type="evidence" value="ECO:0007669"/>
    <property type="project" value="InterPro"/>
</dbReference>
<dbReference type="GO" id="GO:0006508">
    <property type="term" value="P:proteolysis"/>
    <property type="evidence" value="ECO:0007669"/>
    <property type="project" value="InterPro"/>
</dbReference>
<dbReference type="CDD" id="cd00303">
    <property type="entry name" value="retropepsin_like"/>
    <property type="match status" value="1"/>
</dbReference>
<gene>
    <name evidence="3" type="ORF">C1645_809643</name>
</gene>
<keyword evidence="4" id="KW-1185">Reference proteome</keyword>
<dbReference type="EMBL" id="QKYT01000673">
    <property type="protein sequence ID" value="RIA82366.1"/>
    <property type="molecule type" value="Genomic_DNA"/>
</dbReference>
<comment type="caution">
    <text evidence="3">The sequence shown here is derived from an EMBL/GenBank/DDBJ whole genome shotgun (WGS) entry which is preliminary data.</text>
</comment>
<evidence type="ECO:0000313" key="4">
    <source>
        <dbReference type="Proteomes" id="UP000265703"/>
    </source>
</evidence>
<organism evidence="3 4">
    <name type="scientific">Glomus cerebriforme</name>
    <dbReference type="NCBI Taxonomy" id="658196"/>
    <lineage>
        <taxon>Eukaryota</taxon>
        <taxon>Fungi</taxon>
        <taxon>Fungi incertae sedis</taxon>
        <taxon>Mucoromycota</taxon>
        <taxon>Glomeromycotina</taxon>
        <taxon>Glomeromycetes</taxon>
        <taxon>Glomerales</taxon>
        <taxon>Glomeraceae</taxon>
        <taxon>Glomus</taxon>
    </lineage>
</organism>
<accession>A0A397SCC7</accession>
<dbReference type="AlphaFoldDB" id="A0A397SCC7"/>
<dbReference type="Proteomes" id="UP000265703">
    <property type="component" value="Unassembled WGS sequence"/>
</dbReference>
<dbReference type="Gene3D" id="2.40.70.10">
    <property type="entry name" value="Acid Proteases"/>
    <property type="match status" value="1"/>
</dbReference>
<reference evidence="3 4" key="1">
    <citation type="submission" date="2018-06" db="EMBL/GenBank/DDBJ databases">
        <title>Comparative genomics reveals the genomic features of Rhizophagus irregularis, R. cerebriforme, R. diaphanum and Gigaspora rosea, and their symbiotic lifestyle signature.</title>
        <authorList>
            <person name="Morin E."/>
            <person name="San Clemente H."/>
            <person name="Chen E.C.H."/>
            <person name="De La Providencia I."/>
            <person name="Hainaut M."/>
            <person name="Kuo A."/>
            <person name="Kohler A."/>
            <person name="Murat C."/>
            <person name="Tang N."/>
            <person name="Roy S."/>
            <person name="Loubradou J."/>
            <person name="Henrissat B."/>
            <person name="Grigoriev I.V."/>
            <person name="Corradi N."/>
            <person name="Roux C."/>
            <person name="Martin F.M."/>
        </authorList>
    </citation>
    <scope>NUCLEOTIDE SEQUENCE [LARGE SCALE GENOMIC DNA]</scope>
    <source>
        <strain evidence="3 4">DAOM 227022</strain>
    </source>
</reference>
<keyword evidence="1" id="KW-0378">Hydrolase</keyword>
<dbReference type="InterPro" id="IPR001995">
    <property type="entry name" value="Peptidase_A2_cat"/>
</dbReference>
<evidence type="ECO:0000259" key="2">
    <source>
        <dbReference type="PROSITE" id="PS50175"/>
    </source>
</evidence>
<name>A0A397SCC7_9GLOM</name>
<feature type="domain" description="Peptidase A2" evidence="2">
    <location>
        <begin position="162"/>
        <end position="241"/>
    </location>
</feature>
<evidence type="ECO:0000256" key="1">
    <source>
        <dbReference type="ARBA" id="ARBA00022801"/>
    </source>
</evidence>
<dbReference type="OrthoDB" id="2417163at2759"/>
<proteinExistence type="predicted"/>
<dbReference type="Pfam" id="PF13975">
    <property type="entry name" value="gag-asp_proteas"/>
    <property type="match status" value="1"/>
</dbReference>
<sequence length="255" mass="28583">MRNLALDDDDPIDTSNVADTSIVLQDADGNEYTAIVSRRLVKKKEDILAKLIQERSSGKSSLEMRMKVRMEMGMGMGTKVEAKAETKMKAKVDPLSENIRKLIYKMIQEILGKLNIAPEFMKEVSREQNIMDDDPMDIDVTQVDNNVKDLVTVQGTINGKAVSVILDTGSNRDIIPKSLANELGLKCSKKIRHNLRGISGTTESSEITNVTINLDPDCNIKTNVIIVDDYPIQEVILGRVTLRRYNYDLHNLESM</sequence>
<evidence type="ECO:0000313" key="3">
    <source>
        <dbReference type="EMBL" id="RIA82366.1"/>
    </source>
</evidence>
<dbReference type="PROSITE" id="PS50175">
    <property type="entry name" value="ASP_PROT_RETROV"/>
    <property type="match status" value="1"/>
</dbReference>